<sequence>MDRRRNGGRMLDASERSDATDMLEILADFNAARNGYAAGAAIEAETETEEGEKAATEEKTAAGSSKKDPKASKEKAKASNGSKDAKVPSEKTAKSVQATGTEKVKAQDVKEKVTPVGLSRAMDMEDMLRAKQVMSTQVPRGQAEKATPVGLSRAMDMEDMLRAKQVMSTQVPLVQEEKVISVGLSRAMDAEDLLRAKQVLSAQGPKEQALVVTAGTPIKQRTVSVAAPSGGDAPSPQCEVDMGFIGETMIVSTFRNSSATQTSQVGAVHVTPSGGPPRNDIEIGMDGELSNDSMHSMISRDSIGGITTATVSLDGMPLAPDDTLANATLVDDEEVVEARKAPEGFKAIVANKRFGYLVAGMVIVLLVVIIPVAVVVPRNKGTATVITANATFFECGTALKNQADYRGTINVTSSGVLCQRWDSQFPNSHAFLPEEYPEADLSENYCRNPDGEARPFCIAAVPGLSQKVFCSVPYCDGEIRVDNTLCGTLKGREQSDYRGTINTTMTGKPCQRWDSQLPHHHPYSPDMYPLAGLESNYCRNPDSESAAWCYTTDNKTRWEFCDVPFCEVVYYNGTESDAGSDVPVAEEESGGNNKEVCGSPLINQADYRGNVNHTESGRTCQRWDSQLPQRHSVTPENYPDLGLEENYCRNPDGEPRAWCYTTDEEKRWEFCDIPDCDSADKKLCGTYDGKQQDYMGMINVTKSGLACQRWDTQEPHYHYEHPALMPNKNLIGNACRNPTSDERAWCYTQDPNVIWEYCDVPFCMSEEARERSMVCGSREERQADYRGTVAVTESGRRCQHWGTDFPHKNAPDPAKANMLQENYCRNPDGLSRAWCYTTDPTVRNEFCNIPYCEDMEAEEDEGLLEVNLLECGSQDLQQADYRGFVNETAGGIACQAWSAQTPHEHGLAPEDHPDSGLSGNFCRNPDGEPRAWCYTVDPEKRWDFCDISYCEDMEPEEDDEEEGLLEQVLCANCTSFECGSPDILQADYRGFVNETVGGIACQAWSAQTPHEHGLAPEDHPDSGLSGNFCRNPDGEPRAWCYTVDPEKRWDFCSVPICA</sequence>
<dbReference type="InterPro" id="IPR038178">
    <property type="entry name" value="Kringle_sf"/>
</dbReference>
<dbReference type="PROSITE" id="PS50070">
    <property type="entry name" value="KRINGLE_2"/>
    <property type="match status" value="7"/>
</dbReference>
<dbReference type="PANTHER" id="PTHR24261">
    <property type="entry name" value="PLASMINOGEN-RELATED"/>
    <property type="match status" value="1"/>
</dbReference>
<evidence type="ECO:0000256" key="1">
    <source>
        <dbReference type="ARBA" id="ARBA00022572"/>
    </source>
</evidence>
<dbReference type="InterPro" id="IPR018056">
    <property type="entry name" value="Kringle_CS"/>
</dbReference>
<keyword evidence="6" id="KW-0812">Transmembrane</keyword>
<dbReference type="FunFam" id="2.40.20.10:FF:000004">
    <property type="entry name" value="Hepatocyte growth factor"/>
    <property type="match status" value="1"/>
</dbReference>
<dbReference type="InterPro" id="IPR050759">
    <property type="entry name" value="Serine_protease_kringle"/>
</dbReference>
<feature type="domain" description="Kringle" evidence="7">
    <location>
        <begin position="784"/>
        <end position="852"/>
    </location>
</feature>
<gene>
    <name evidence="8" type="ORF">SEMRO_674_G185400.1</name>
</gene>
<dbReference type="PRINTS" id="PR00018">
    <property type="entry name" value="KRINGLE"/>
</dbReference>
<dbReference type="GO" id="GO:0005615">
    <property type="term" value="C:extracellular space"/>
    <property type="evidence" value="ECO:0007669"/>
    <property type="project" value="TreeGrafter"/>
</dbReference>
<protein>
    <submittedName>
        <fullName evidence="8">Apolipoprotein(A)</fullName>
    </submittedName>
</protein>
<dbReference type="GO" id="GO:0004175">
    <property type="term" value="F:endopeptidase activity"/>
    <property type="evidence" value="ECO:0007669"/>
    <property type="project" value="TreeGrafter"/>
</dbReference>
<feature type="domain" description="Kringle" evidence="7">
    <location>
        <begin position="987"/>
        <end position="1057"/>
    </location>
</feature>
<dbReference type="GO" id="GO:0005102">
    <property type="term" value="F:signaling receptor binding"/>
    <property type="evidence" value="ECO:0007669"/>
    <property type="project" value="TreeGrafter"/>
</dbReference>
<keyword evidence="3" id="KW-0677">Repeat</keyword>
<dbReference type="AlphaFoldDB" id="A0A9N8EA35"/>
<feature type="region of interest" description="Disordered" evidence="5">
    <location>
        <begin position="577"/>
        <end position="597"/>
    </location>
</feature>
<dbReference type="Pfam" id="PF00051">
    <property type="entry name" value="Kringle"/>
    <property type="match status" value="7"/>
</dbReference>
<dbReference type="PANTHER" id="PTHR24261:SF7">
    <property type="entry name" value="KRINGLE DOMAIN-CONTAINING PROTEIN"/>
    <property type="match status" value="1"/>
</dbReference>
<evidence type="ECO:0000256" key="2">
    <source>
        <dbReference type="ARBA" id="ARBA00022729"/>
    </source>
</evidence>
<feature type="domain" description="Kringle" evidence="7">
    <location>
        <begin position="404"/>
        <end position="475"/>
    </location>
</feature>
<accession>A0A9N8EA35</accession>
<evidence type="ECO:0000259" key="7">
    <source>
        <dbReference type="PROSITE" id="PS50070"/>
    </source>
</evidence>
<keyword evidence="1" id="KW-0420">Kringle</keyword>
<keyword evidence="4" id="KW-1015">Disulfide bond</keyword>
<dbReference type="OrthoDB" id="41905at2759"/>
<dbReference type="SMART" id="SM00130">
    <property type="entry name" value="KR"/>
    <property type="match status" value="7"/>
</dbReference>
<evidence type="ECO:0000313" key="9">
    <source>
        <dbReference type="Proteomes" id="UP001153069"/>
    </source>
</evidence>
<dbReference type="Proteomes" id="UP001153069">
    <property type="component" value="Unassembled WGS sequence"/>
</dbReference>
<feature type="domain" description="Kringle" evidence="7">
    <location>
        <begin position="606"/>
        <end position="676"/>
    </location>
</feature>
<feature type="domain" description="Kringle" evidence="7">
    <location>
        <begin position="880"/>
        <end position="950"/>
    </location>
</feature>
<proteinExistence type="predicted"/>
<evidence type="ECO:0000256" key="6">
    <source>
        <dbReference type="SAM" id="Phobius"/>
    </source>
</evidence>
<dbReference type="EMBL" id="CAICTM010000673">
    <property type="protein sequence ID" value="CAB9514790.1"/>
    <property type="molecule type" value="Genomic_DNA"/>
</dbReference>
<dbReference type="Gene3D" id="2.40.20.10">
    <property type="entry name" value="Plasminogen Kringle 4"/>
    <property type="match status" value="7"/>
</dbReference>
<comment type="caution">
    <text evidence="8">The sequence shown here is derived from an EMBL/GenBank/DDBJ whole genome shotgun (WGS) entry which is preliminary data.</text>
</comment>
<feature type="domain" description="Kringle" evidence="7">
    <location>
        <begin position="685"/>
        <end position="763"/>
    </location>
</feature>
<feature type="domain" description="Kringle" evidence="7">
    <location>
        <begin position="496"/>
        <end position="566"/>
    </location>
</feature>
<reference evidence="8" key="1">
    <citation type="submission" date="2020-06" db="EMBL/GenBank/DDBJ databases">
        <authorList>
            <consortium name="Plant Systems Biology data submission"/>
        </authorList>
    </citation>
    <scope>NUCLEOTIDE SEQUENCE</scope>
    <source>
        <strain evidence="8">D6</strain>
    </source>
</reference>
<evidence type="ECO:0000256" key="3">
    <source>
        <dbReference type="ARBA" id="ARBA00022737"/>
    </source>
</evidence>
<dbReference type="CDD" id="cd00108">
    <property type="entry name" value="KR"/>
    <property type="match status" value="7"/>
</dbReference>
<dbReference type="PROSITE" id="PS00021">
    <property type="entry name" value="KRINGLE_1"/>
    <property type="match status" value="5"/>
</dbReference>
<evidence type="ECO:0000256" key="4">
    <source>
        <dbReference type="ARBA" id="ARBA00023157"/>
    </source>
</evidence>
<dbReference type="SUPFAM" id="SSF57440">
    <property type="entry name" value="Kringle-like"/>
    <property type="match status" value="7"/>
</dbReference>
<feature type="compositionally biased region" description="Basic and acidic residues" evidence="5">
    <location>
        <begin position="51"/>
        <end position="93"/>
    </location>
</feature>
<keyword evidence="6" id="KW-1133">Transmembrane helix</keyword>
<name>A0A9N8EA35_9STRA</name>
<keyword evidence="9" id="KW-1185">Reference proteome</keyword>
<evidence type="ECO:0000313" key="8">
    <source>
        <dbReference type="EMBL" id="CAB9514790.1"/>
    </source>
</evidence>
<organism evidence="8 9">
    <name type="scientific">Seminavis robusta</name>
    <dbReference type="NCBI Taxonomy" id="568900"/>
    <lineage>
        <taxon>Eukaryota</taxon>
        <taxon>Sar</taxon>
        <taxon>Stramenopiles</taxon>
        <taxon>Ochrophyta</taxon>
        <taxon>Bacillariophyta</taxon>
        <taxon>Bacillariophyceae</taxon>
        <taxon>Bacillariophycidae</taxon>
        <taxon>Naviculales</taxon>
        <taxon>Naviculaceae</taxon>
        <taxon>Seminavis</taxon>
    </lineage>
</organism>
<keyword evidence="6" id="KW-0472">Membrane</keyword>
<dbReference type="InterPro" id="IPR000001">
    <property type="entry name" value="Kringle"/>
</dbReference>
<keyword evidence="2" id="KW-0732">Signal</keyword>
<evidence type="ECO:0000256" key="5">
    <source>
        <dbReference type="SAM" id="MobiDB-lite"/>
    </source>
</evidence>
<dbReference type="InterPro" id="IPR013806">
    <property type="entry name" value="Kringle-like"/>
</dbReference>
<feature type="region of interest" description="Disordered" evidence="5">
    <location>
        <begin position="42"/>
        <end position="107"/>
    </location>
</feature>
<feature type="transmembrane region" description="Helical" evidence="6">
    <location>
        <begin position="354"/>
        <end position="376"/>
    </location>
</feature>